<evidence type="ECO:0000313" key="3">
    <source>
        <dbReference type="Proteomes" id="UP000028006"/>
    </source>
</evidence>
<feature type="transmembrane region" description="Helical" evidence="1">
    <location>
        <begin position="12"/>
        <end position="31"/>
    </location>
</feature>
<comment type="caution">
    <text evidence="2">The sequence shown here is derived from an EMBL/GenBank/DDBJ whole genome shotgun (WGS) entry which is preliminary data.</text>
</comment>
<keyword evidence="1" id="KW-0812">Transmembrane</keyword>
<evidence type="ECO:0000313" key="2">
    <source>
        <dbReference type="EMBL" id="KEQ15640.1"/>
    </source>
</evidence>
<dbReference type="Proteomes" id="UP000028006">
    <property type="component" value="Unassembled WGS sequence"/>
</dbReference>
<proteinExistence type="predicted"/>
<accession>A0A081NB17</accession>
<name>A0A081NB17_9GAMM</name>
<keyword evidence="1" id="KW-0472">Membrane</keyword>
<sequence length="611" mass="67539">MITRLTLHNQNYLHYGFLNLFALLVTLLAIFSRPVFGQTCQLETHLNETKSRPVLFECIDQDEMPDANIVRFEHNYNVNQSEVDVKALKSSTSKKQLSKLDQYLATYNENYYYYNNQAWLQYSKKVLPLGVSWFVGGFFNTLNLLSLKQLEMLALSHTVSTIFNAGQDVSDVYTELFRTTDTSTDPENWASPRETFATVPLDYNQQINLNNSEASPAPQPINTGTSTDQDLWLNSQGKIASSLTMMAIDLTLEGYLNHNIPDSKALTMSETASKFIKSVAVTSTLTKVMAGLAQNKFIKAGFKEDTSEVMAKGGAASGLMAALSIGAITGLTSMDISNSISEELSEAKRLKLVADDIAADYITMSTSQKYNRYFREQLPRAATVSAAYIFVDALVSTCKLGVNRLELEETISKDRQEQLCMAMVTAMSLTSTWLMLNQDNWLGEGFLSVFVENIAEAGGMGMSSAAMKFAGSLSDDPLTRDTLKMSAGILTFSAFYSRNLITPDGAFHINARNGAHLDIVIEGTGVLMSHAIPLAILSKDLAADLASEYTTEALYSASKSVDLFLNRDSKQFHDEYEKASSRYKIPIHTGCFITPAIGATTESYQMNEHCH</sequence>
<keyword evidence="3" id="KW-1185">Reference proteome</keyword>
<dbReference type="RefSeq" id="WP_034872934.1">
    <property type="nucleotide sequence ID" value="NZ_JOKG01000001.1"/>
</dbReference>
<dbReference type="AlphaFoldDB" id="A0A081NB17"/>
<reference evidence="2 3" key="1">
    <citation type="submission" date="2014-06" db="EMBL/GenBank/DDBJ databases">
        <title>Whole Genome Sequences of Three Symbiotic Endozoicomonas Bacteria.</title>
        <authorList>
            <person name="Neave M.J."/>
            <person name="Apprill A."/>
            <person name="Voolstra C.R."/>
        </authorList>
    </citation>
    <scope>NUCLEOTIDE SEQUENCE [LARGE SCALE GENOMIC DNA]</scope>
    <source>
        <strain evidence="2 3">LMG 24815</strain>
    </source>
</reference>
<dbReference type="EMBL" id="JOKG01000001">
    <property type="protein sequence ID" value="KEQ15640.1"/>
    <property type="molecule type" value="Genomic_DNA"/>
</dbReference>
<gene>
    <name evidence="2" type="ORF">GZ77_03385</name>
</gene>
<evidence type="ECO:0000256" key="1">
    <source>
        <dbReference type="SAM" id="Phobius"/>
    </source>
</evidence>
<organism evidence="2 3">
    <name type="scientific">Endozoicomonas montiporae</name>
    <dbReference type="NCBI Taxonomy" id="1027273"/>
    <lineage>
        <taxon>Bacteria</taxon>
        <taxon>Pseudomonadati</taxon>
        <taxon>Pseudomonadota</taxon>
        <taxon>Gammaproteobacteria</taxon>
        <taxon>Oceanospirillales</taxon>
        <taxon>Endozoicomonadaceae</taxon>
        <taxon>Endozoicomonas</taxon>
    </lineage>
</organism>
<protein>
    <submittedName>
        <fullName evidence="2">Uncharacterized protein</fullName>
    </submittedName>
</protein>
<keyword evidence="1" id="KW-1133">Transmembrane helix</keyword>